<sequence>MAVRIDAESSHVRFFRFFMVSKVCGSTRTNRRLGARNPEGLAPSPDSSEMATWCFVDCICYQPAFHRIHDRGEQQ</sequence>
<evidence type="ECO:0000313" key="1">
    <source>
        <dbReference type="EMBL" id="VDM81044.1"/>
    </source>
</evidence>
<organism evidence="1 2">
    <name type="scientific">Strongylus vulgaris</name>
    <name type="common">Blood worm</name>
    <dbReference type="NCBI Taxonomy" id="40348"/>
    <lineage>
        <taxon>Eukaryota</taxon>
        <taxon>Metazoa</taxon>
        <taxon>Ecdysozoa</taxon>
        <taxon>Nematoda</taxon>
        <taxon>Chromadorea</taxon>
        <taxon>Rhabditida</taxon>
        <taxon>Rhabditina</taxon>
        <taxon>Rhabditomorpha</taxon>
        <taxon>Strongyloidea</taxon>
        <taxon>Strongylidae</taxon>
        <taxon>Strongylus</taxon>
    </lineage>
</organism>
<gene>
    <name evidence="1" type="ORF">SVUK_LOCUS16042</name>
</gene>
<dbReference type="Proteomes" id="UP000270094">
    <property type="component" value="Unassembled WGS sequence"/>
</dbReference>
<proteinExistence type="predicted"/>
<keyword evidence="2" id="KW-1185">Reference proteome</keyword>
<reference evidence="1 2" key="1">
    <citation type="submission" date="2018-11" db="EMBL/GenBank/DDBJ databases">
        <authorList>
            <consortium name="Pathogen Informatics"/>
        </authorList>
    </citation>
    <scope>NUCLEOTIDE SEQUENCE [LARGE SCALE GENOMIC DNA]</scope>
</reference>
<protein>
    <submittedName>
        <fullName evidence="1">Uncharacterized protein</fullName>
    </submittedName>
</protein>
<dbReference type="EMBL" id="UYYB01111214">
    <property type="protein sequence ID" value="VDM81044.1"/>
    <property type="molecule type" value="Genomic_DNA"/>
</dbReference>
<accession>A0A3P7JQP6</accession>
<name>A0A3P7JQP6_STRVU</name>
<evidence type="ECO:0000313" key="2">
    <source>
        <dbReference type="Proteomes" id="UP000270094"/>
    </source>
</evidence>
<dbReference type="AlphaFoldDB" id="A0A3P7JQP6"/>